<evidence type="ECO:0000259" key="8">
    <source>
        <dbReference type="Pfam" id="PF01529"/>
    </source>
</evidence>
<feature type="domain" description="Palmitoyltransferase DHHC" evidence="8">
    <location>
        <begin position="162"/>
        <end position="289"/>
    </location>
</feature>
<comment type="domain">
    <text evidence="7">The DHHC domain is required for palmitoyltransferase activity.</text>
</comment>
<dbReference type="GO" id="GO:0005783">
    <property type="term" value="C:endoplasmic reticulum"/>
    <property type="evidence" value="ECO:0007669"/>
    <property type="project" value="TreeGrafter"/>
</dbReference>
<evidence type="ECO:0000256" key="5">
    <source>
        <dbReference type="ARBA" id="ARBA00023136"/>
    </source>
</evidence>
<sequence length="327" mass="38533">MKYYKKGELLCFIGTWVPFGILVTIFLFFYGVYMKTYLLPLIQQEYYQRPIVELNTYLIQLVHINDYVFSNSTLVITISLHTILILFLISLISTVIIVPGKVPQEWLQKVDAEINKMIQNEENMINFQKKGSRTSTSFSSEIEDEQRIQLNIKARKEFIDKSGHRFCKTCQAFKPKRCHHCRQCKTCWLKMDHHCQWLNNCIGQNNYKLFINLLSYSWLLLSFIIITYSRCYYDTLNSYSSDGKLFLVSFTFLLCCFFWILLTAFTLFHLCEINRAIIKNITTLEYCESKPKESIQKSVLDNVTEVFGINPLIWLLPIQPNTKPIMD</sequence>
<evidence type="ECO:0000256" key="2">
    <source>
        <dbReference type="ARBA" id="ARBA00022679"/>
    </source>
</evidence>
<accession>A0A8S1RDW4</accession>
<name>A0A8S1RDW4_9CILI</name>
<evidence type="ECO:0000313" key="9">
    <source>
        <dbReference type="EMBL" id="CAD8126238.1"/>
    </source>
</evidence>
<evidence type="ECO:0000256" key="4">
    <source>
        <dbReference type="ARBA" id="ARBA00022989"/>
    </source>
</evidence>
<evidence type="ECO:0000256" key="1">
    <source>
        <dbReference type="ARBA" id="ARBA00004141"/>
    </source>
</evidence>
<evidence type="ECO:0000313" key="10">
    <source>
        <dbReference type="Proteomes" id="UP000692954"/>
    </source>
</evidence>
<dbReference type="GO" id="GO:0005794">
    <property type="term" value="C:Golgi apparatus"/>
    <property type="evidence" value="ECO:0007669"/>
    <property type="project" value="TreeGrafter"/>
</dbReference>
<keyword evidence="10" id="KW-1185">Reference proteome</keyword>
<feature type="transmembrane region" description="Helical" evidence="7">
    <location>
        <begin position="9"/>
        <end position="33"/>
    </location>
</feature>
<evidence type="ECO:0000256" key="3">
    <source>
        <dbReference type="ARBA" id="ARBA00022692"/>
    </source>
</evidence>
<keyword evidence="2 7" id="KW-0808">Transferase</keyword>
<evidence type="ECO:0000256" key="6">
    <source>
        <dbReference type="ARBA" id="ARBA00023315"/>
    </source>
</evidence>
<dbReference type="PANTHER" id="PTHR22883">
    <property type="entry name" value="ZINC FINGER DHHC DOMAIN CONTAINING PROTEIN"/>
    <property type="match status" value="1"/>
</dbReference>
<protein>
    <recommendedName>
        <fullName evidence="7">Palmitoyltransferase</fullName>
        <ecNumber evidence="7">2.3.1.225</ecNumber>
    </recommendedName>
</protein>
<keyword evidence="5 7" id="KW-0472">Membrane</keyword>
<dbReference type="AlphaFoldDB" id="A0A8S1RDW4"/>
<dbReference type="InterPro" id="IPR039859">
    <property type="entry name" value="PFA4/ZDH16/20/ERF2-like"/>
</dbReference>
<dbReference type="PANTHER" id="PTHR22883:SF147">
    <property type="entry name" value="PALMITOYLTRANSFERASE"/>
    <property type="match status" value="1"/>
</dbReference>
<feature type="transmembrane region" description="Helical" evidence="7">
    <location>
        <begin position="209"/>
        <end position="228"/>
    </location>
</feature>
<feature type="transmembrane region" description="Helical" evidence="7">
    <location>
        <begin position="74"/>
        <end position="98"/>
    </location>
</feature>
<dbReference type="Pfam" id="PF01529">
    <property type="entry name" value="DHHC"/>
    <property type="match status" value="1"/>
</dbReference>
<dbReference type="EC" id="2.3.1.225" evidence="7"/>
<proteinExistence type="inferred from homology"/>
<comment type="similarity">
    <text evidence="7">Belongs to the DHHC palmitoyltransferase family.</text>
</comment>
<feature type="transmembrane region" description="Helical" evidence="7">
    <location>
        <begin position="248"/>
        <end position="270"/>
    </location>
</feature>
<dbReference type="PROSITE" id="PS50216">
    <property type="entry name" value="DHHC"/>
    <property type="match status" value="1"/>
</dbReference>
<dbReference type="EMBL" id="CAJJDN010000166">
    <property type="protein sequence ID" value="CAD8126238.1"/>
    <property type="molecule type" value="Genomic_DNA"/>
</dbReference>
<dbReference type="GO" id="GO:0006612">
    <property type="term" value="P:protein targeting to membrane"/>
    <property type="evidence" value="ECO:0007669"/>
    <property type="project" value="TreeGrafter"/>
</dbReference>
<dbReference type="InterPro" id="IPR001594">
    <property type="entry name" value="Palmitoyltrfase_DHHC"/>
</dbReference>
<keyword evidence="6 7" id="KW-0012">Acyltransferase</keyword>
<reference evidence="9" key="1">
    <citation type="submission" date="2021-01" db="EMBL/GenBank/DDBJ databases">
        <authorList>
            <consortium name="Genoscope - CEA"/>
            <person name="William W."/>
        </authorList>
    </citation>
    <scope>NUCLEOTIDE SEQUENCE</scope>
</reference>
<keyword evidence="3 7" id="KW-0812">Transmembrane</keyword>
<dbReference type="GO" id="GO:0016020">
    <property type="term" value="C:membrane"/>
    <property type="evidence" value="ECO:0007669"/>
    <property type="project" value="UniProtKB-SubCell"/>
</dbReference>
<organism evidence="9 10">
    <name type="scientific">Paramecium sonneborni</name>
    <dbReference type="NCBI Taxonomy" id="65129"/>
    <lineage>
        <taxon>Eukaryota</taxon>
        <taxon>Sar</taxon>
        <taxon>Alveolata</taxon>
        <taxon>Ciliophora</taxon>
        <taxon>Intramacronucleata</taxon>
        <taxon>Oligohymenophorea</taxon>
        <taxon>Peniculida</taxon>
        <taxon>Parameciidae</taxon>
        <taxon>Paramecium</taxon>
    </lineage>
</organism>
<comment type="caution">
    <text evidence="9">The sequence shown here is derived from an EMBL/GenBank/DDBJ whole genome shotgun (WGS) entry which is preliminary data.</text>
</comment>
<evidence type="ECO:0000256" key="7">
    <source>
        <dbReference type="RuleBase" id="RU079119"/>
    </source>
</evidence>
<dbReference type="OrthoDB" id="298126at2759"/>
<comment type="catalytic activity">
    <reaction evidence="7">
        <text>L-cysteinyl-[protein] + hexadecanoyl-CoA = S-hexadecanoyl-L-cysteinyl-[protein] + CoA</text>
        <dbReference type="Rhea" id="RHEA:36683"/>
        <dbReference type="Rhea" id="RHEA-COMP:10131"/>
        <dbReference type="Rhea" id="RHEA-COMP:11032"/>
        <dbReference type="ChEBI" id="CHEBI:29950"/>
        <dbReference type="ChEBI" id="CHEBI:57287"/>
        <dbReference type="ChEBI" id="CHEBI:57379"/>
        <dbReference type="ChEBI" id="CHEBI:74151"/>
        <dbReference type="EC" id="2.3.1.225"/>
    </reaction>
</comment>
<gene>
    <name evidence="9" type="ORF">PSON_ATCC_30995.1.T1660016</name>
</gene>
<dbReference type="Proteomes" id="UP000692954">
    <property type="component" value="Unassembled WGS sequence"/>
</dbReference>
<keyword evidence="4 7" id="KW-1133">Transmembrane helix</keyword>
<comment type="subcellular location">
    <subcellularLocation>
        <location evidence="1">Membrane</location>
        <topology evidence="1">Multi-pass membrane protein</topology>
    </subcellularLocation>
</comment>
<dbReference type="GO" id="GO:0019706">
    <property type="term" value="F:protein-cysteine S-palmitoyltransferase activity"/>
    <property type="evidence" value="ECO:0007669"/>
    <property type="project" value="UniProtKB-EC"/>
</dbReference>